<dbReference type="PANTHER" id="PTHR13526:SF8">
    <property type="entry name" value="TRANSCRIPTION FACTOR SPT20 HOMOLOG"/>
    <property type="match status" value="1"/>
</dbReference>
<evidence type="ECO:0000259" key="3">
    <source>
        <dbReference type="Pfam" id="PF12090"/>
    </source>
</evidence>
<gene>
    <name evidence="4" type="ORF">ONB1V03_LOCUS1475</name>
</gene>
<dbReference type="AlphaFoldDB" id="A0A7R9QC06"/>
<comment type="similarity">
    <text evidence="1">Belongs to the SPT20 family.</text>
</comment>
<evidence type="ECO:0000256" key="2">
    <source>
        <dbReference type="SAM" id="MobiDB-lite"/>
    </source>
</evidence>
<proteinExistence type="inferred from homology"/>
<feature type="domain" description="Spt20-like SEP" evidence="3">
    <location>
        <begin position="95"/>
        <end position="236"/>
    </location>
</feature>
<dbReference type="GO" id="GO:0000124">
    <property type="term" value="C:SAGA complex"/>
    <property type="evidence" value="ECO:0007669"/>
    <property type="project" value="InterPro"/>
</dbReference>
<dbReference type="EMBL" id="OC915089">
    <property type="protein sequence ID" value="CAD7638576.1"/>
    <property type="molecule type" value="Genomic_DNA"/>
</dbReference>
<evidence type="ECO:0000313" key="5">
    <source>
        <dbReference type="Proteomes" id="UP000728032"/>
    </source>
</evidence>
<organism evidence="4">
    <name type="scientific">Oppiella nova</name>
    <dbReference type="NCBI Taxonomy" id="334625"/>
    <lineage>
        <taxon>Eukaryota</taxon>
        <taxon>Metazoa</taxon>
        <taxon>Ecdysozoa</taxon>
        <taxon>Arthropoda</taxon>
        <taxon>Chelicerata</taxon>
        <taxon>Arachnida</taxon>
        <taxon>Acari</taxon>
        <taxon>Acariformes</taxon>
        <taxon>Sarcoptiformes</taxon>
        <taxon>Oribatida</taxon>
        <taxon>Brachypylina</taxon>
        <taxon>Oppioidea</taxon>
        <taxon>Oppiidae</taxon>
        <taxon>Oppiella</taxon>
    </lineage>
</organism>
<dbReference type="PANTHER" id="PTHR13526">
    <property type="entry name" value="TRANSCRIPTION FACTOR SPT20 HOMOLOG"/>
    <property type="match status" value="1"/>
</dbReference>
<reference evidence="4" key="1">
    <citation type="submission" date="2020-11" db="EMBL/GenBank/DDBJ databases">
        <authorList>
            <person name="Tran Van P."/>
        </authorList>
    </citation>
    <scope>NUCLEOTIDE SEQUENCE</scope>
</reference>
<dbReference type="GO" id="GO:0003712">
    <property type="term" value="F:transcription coregulator activity"/>
    <property type="evidence" value="ECO:0007669"/>
    <property type="project" value="InterPro"/>
</dbReference>
<dbReference type="Pfam" id="PF12090">
    <property type="entry name" value="Spt20_SEP"/>
    <property type="match status" value="1"/>
</dbReference>
<keyword evidence="5" id="KW-1185">Reference proteome</keyword>
<feature type="region of interest" description="Disordered" evidence="2">
    <location>
        <begin position="719"/>
        <end position="739"/>
    </location>
</feature>
<dbReference type="GO" id="GO:0006357">
    <property type="term" value="P:regulation of transcription by RNA polymerase II"/>
    <property type="evidence" value="ECO:0007669"/>
    <property type="project" value="TreeGrafter"/>
</dbReference>
<protein>
    <recommendedName>
        <fullName evidence="3">Spt20-like SEP domain-containing protein</fullName>
    </recommendedName>
</protein>
<evidence type="ECO:0000256" key="1">
    <source>
        <dbReference type="ARBA" id="ARBA00009112"/>
    </source>
</evidence>
<dbReference type="InterPro" id="IPR046468">
    <property type="entry name" value="Spt20-like_SEP"/>
</dbReference>
<dbReference type="OrthoDB" id="1932706at2759"/>
<feature type="compositionally biased region" description="Low complexity" evidence="2">
    <location>
        <begin position="719"/>
        <end position="730"/>
    </location>
</feature>
<evidence type="ECO:0000313" key="4">
    <source>
        <dbReference type="EMBL" id="CAD7638576.1"/>
    </source>
</evidence>
<accession>A0A7R9QC06</accession>
<dbReference type="Proteomes" id="UP000728032">
    <property type="component" value="Unassembled WGS sequence"/>
</dbReference>
<dbReference type="EMBL" id="CAJPVJ010000264">
    <property type="protein sequence ID" value="CAG2161874.1"/>
    <property type="molecule type" value="Genomic_DNA"/>
</dbReference>
<sequence length="739" mass="81958">MKTMSKSVDQMFTLAEHFFELSQNDWTQLRPKDIKDTKYNQNKSIDERLLDLLVEEKHKSNKQKNLNTGSQVLKKLVLREKLNHLVVSLLSGSDGYTIGVKLSETDGVIETMRLPYDENQLLDYIDNEELPPFLVDFIENSPLVNCNLFQTGCLIFEVRDYRRSAPSHSHHYSSQWVLLRPSTQSLTNDVINIINNSSDEYLWTNEDKAQLEAQLLLATSPNLCLDPSPSVAILSNKLWRKKRMFRDSAFLKLSKKCSQTTVNRVKKFESLAAPKMFRLHEFLKKRNTKSSSQSKVNKSININTSEAIYEPIPVKSIGVDKVAKELPKPHIIADNSLIKVEEYKMDFMDDNRRSLTSVNILHRPIDDTYFGQLVIDRQGHLRGSTSTFCLGTKQSTKRYVEQFTEILTENGRKSVKIVHTIAGQVPQISYTPAATAQGLTITASKEMLEDDTIPVTIGATPPKKPKLVAIEASPTHNPTSLLQSPIISPTPLAPIVTPKLPETVTIPAGIQQIECADTSHQSITTSTPLPTGVSLASLSLAPVQQNLRLHNLVSLTPQGLAVPISLTMMSTPSGPQPSIMTTPGSMIVSLDQTDAKDHENVTVTYSTAPTTVLMSTGTAGSNVLSVPIGMAGSLGVHQLNAQFINQLKQNTGQIRTTGPQVSLLQMSSAPTVPLLRPLAPHTYAPSSSTTTFTQIQANPHPTQTLTPQQQFTNALRKQVQQTQQQLVPQKPQRKRTTKK</sequence>
<name>A0A7R9QC06_9ACAR</name>
<dbReference type="InterPro" id="IPR021950">
    <property type="entry name" value="Spt20"/>
</dbReference>